<gene>
    <name evidence="1" type="primary">C2orf15</name>
</gene>
<dbReference type="Pfam" id="PF17701">
    <property type="entry name" value="DUF5547"/>
    <property type="match status" value="1"/>
</dbReference>
<reference evidence="1" key="1">
    <citation type="submission" date="2025-08" db="UniProtKB">
        <authorList>
            <consortium name="Ensembl"/>
        </authorList>
    </citation>
    <scope>IDENTIFICATION</scope>
</reference>
<proteinExistence type="predicted"/>
<dbReference type="AlphaFoldDB" id="A0A2K6RIW1"/>
<dbReference type="Ensembl" id="ENSRROT00000065443.1">
    <property type="protein sequence ID" value="ENSRROP00000040950.1"/>
    <property type="gene ID" value="ENSRROG00000043688.1"/>
</dbReference>
<protein>
    <submittedName>
        <fullName evidence="1">Chromosome 2 open reading frame 15</fullName>
    </submittedName>
</protein>
<evidence type="ECO:0000313" key="1">
    <source>
        <dbReference type="Ensembl" id="ENSRROP00000040950.1"/>
    </source>
</evidence>
<dbReference type="Proteomes" id="UP000233200">
    <property type="component" value="Unplaced"/>
</dbReference>
<dbReference type="GeneTree" id="ENSGT00390000000424"/>
<sequence>MPLIRQNAVYIKSKLSFEEINNSCFCQTCSPFTSSTLGKLSNRVEETLPLLKNYFHICSAIPMGFSLSKSATQVSAMHMDSKVDDHLIRGTEKSRLEPTTQLFQNTKKIRLEDTNQENFSRIEGTGTRSFSEKALGSVVYVKESDGLEMTDVE</sequence>
<dbReference type="OMA" id="CSAVPMG"/>
<accession>A0A2K6RIW1</accession>
<dbReference type="InterPro" id="IPR041537">
    <property type="entry name" value="DUF5547"/>
</dbReference>
<evidence type="ECO:0000313" key="2">
    <source>
        <dbReference type="Proteomes" id="UP000233200"/>
    </source>
</evidence>
<organism evidence="1 2">
    <name type="scientific">Rhinopithecus roxellana</name>
    <name type="common">Golden snub-nosed monkey</name>
    <name type="synonym">Pygathrix roxellana</name>
    <dbReference type="NCBI Taxonomy" id="61622"/>
    <lineage>
        <taxon>Eukaryota</taxon>
        <taxon>Metazoa</taxon>
        <taxon>Chordata</taxon>
        <taxon>Craniata</taxon>
        <taxon>Vertebrata</taxon>
        <taxon>Euteleostomi</taxon>
        <taxon>Mammalia</taxon>
        <taxon>Eutheria</taxon>
        <taxon>Euarchontoglires</taxon>
        <taxon>Primates</taxon>
        <taxon>Haplorrhini</taxon>
        <taxon>Catarrhini</taxon>
        <taxon>Cercopithecidae</taxon>
        <taxon>Colobinae</taxon>
        <taxon>Rhinopithecus</taxon>
    </lineage>
</organism>
<name>A0A2K6RIW1_RHIRO</name>
<keyword evidence="2" id="KW-1185">Reference proteome</keyword>
<reference evidence="1" key="2">
    <citation type="submission" date="2025-09" db="UniProtKB">
        <authorList>
            <consortium name="Ensembl"/>
        </authorList>
    </citation>
    <scope>IDENTIFICATION</scope>
</reference>